<dbReference type="RefSeq" id="WP_245820607.1">
    <property type="nucleotide sequence ID" value="NZ_DAOOBN010000061.1"/>
</dbReference>
<keyword evidence="2" id="KW-1185">Reference proteome</keyword>
<dbReference type="EMBL" id="FTOI01000001">
    <property type="protein sequence ID" value="SIS43635.1"/>
    <property type="molecule type" value="Genomic_DNA"/>
</dbReference>
<accession>A0A1N7J2N9</accession>
<reference evidence="2" key="1">
    <citation type="submission" date="2017-01" db="EMBL/GenBank/DDBJ databases">
        <authorList>
            <person name="Varghese N."/>
            <person name="Submissions S."/>
        </authorList>
    </citation>
    <scope>NUCLEOTIDE SEQUENCE [LARGE SCALE GENOMIC DNA]</scope>
    <source>
        <strain evidence="2">DSM 23145</strain>
    </source>
</reference>
<organism evidence="1 2">
    <name type="scientific">Kaistella chaponensis</name>
    <dbReference type="NCBI Taxonomy" id="713588"/>
    <lineage>
        <taxon>Bacteria</taxon>
        <taxon>Pseudomonadati</taxon>
        <taxon>Bacteroidota</taxon>
        <taxon>Flavobacteriia</taxon>
        <taxon>Flavobacteriales</taxon>
        <taxon>Weeksellaceae</taxon>
        <taxon>Chryseobacterium group</taxon>
        <taxon>Kaistella</taxon>
    </lineage>
</organism>
<dbReference type="Proteomes" id="UP000185839">
    <property type="component" value="Unassembled WGS sequence"/>
</dbReference>
<gene>
    <name evidence="1" type="ORF">SAMN05421789_1019</name>
</gene>
<name>A0A1N7J2N9_9FLAO</name>
<dbReference type="AlphaFoldDB" id="A0A1N7J2N9"/>
<dbReference type="STRING" id="713588.SAMN05421789_1019"/>
<protein>
    <submittedName>
        <fullName evidence="1">Uncharacterized protein</fullName>
    </submittedName>
</protein>
<proteinExistence type="predicted"/>
<sequence length="50" mass="5238">MSINNLNNTHLTAAQIDAINTALAALEAALAPLTATLTPNERKTYGSVNE</sequence>
<evidence type="ECO:0000313" key="1">
    <source>
        <dbReference type="EMBL" id="SIS43635.1"/>
    </source>
</evidence>
<evidence type="ECO:0000313" key="2">
    <source>
        <dbReference type="Proteomes" id="UP000185839"/>
    </source>
</evidence>